<evidence type="ECO:0000313" key="2">
    <source>
        <dbReference type="Proteomes" id="UP000664218"/>
    </source>
</evidence>
<accession>A0A939HAF0</accession>
<proteinExistence type="predicted"/>
<dbReference type="Pfam" id="PF14284">
    <property type="entry name" value="PcfJ"/>
    <property type="match status" value="1"/>
</dbReference>
<reference evidence="1" key="1">
    <citation type="submission" date="2021-03" db="EMBL/GenBank/DDBJ databases">
        <title>Proteiniclasticum marinus sp. nov., isolated from tidal flat sediment.</title>
        <authorList>
            <person name="Namirimu T."/>
            <person name="Yang J.-A."/>
            <person name="Yang S.-H."/>
            <person name="Kim Y.-J."/>
            <person name="Kwon K.K."/>
        </authorList>
    </citation>
    <scope>NUCLEOTIDE SEQUENCE</scope>
    <source>
        <strain evidence="1">SCR006</strain>
    </source>
</reference>
<sequence>MDKKILKGIPVSKFDIGGIAALTNLKLTYFINAYVRKKILILDIYDTSNELEFRIFQTKKEFITLEGNKWRQSMLINLINHYPYPTYLASKDSEKVIQEYLGTEEGALDAIKSTQERIRKAQLDNKHKHELDLIDAAMKPVRDVPKDFEKWLNDEVLLESRYIIYEYKKKAIMPGRCTHCKSDVMVYKPKHNLPGICPNCKSRVIFKSWGKFNNVQDHGIAQLVQKHPDGVIVREFTVMKTYTRNHSVLSYTERNRSVIGKETNHYAWDVFKQTGPTRWCNSRYWNIDIGPIYTRNLKRELKGTEFQYSGLMEMIKSGHQFRAMEYLEKYKNGPALEYMSKLKLFNLVKVVVGTSYSKTGVNLNGNNPLDVLKINKKNLNRAISIDANYSELQLLQLSESLGVHVPDDLIQEIAKDYAYHLEDFLELSKLSTIHQLMKYLKKKNVRFSDYRDYISMAKKLNWNITDSFILFPRHFKQAHDQAQSLVKVKESYAENLIIKKMYEDLNKQLSFSSEDYSIRLPMSAKEIIREGHELHHCVGNYIQSVAKGKTLILLIRKKANPFSPYYTLELDPKEKSIKQVRGKSNCNPDEDINKLLENYKKNIDQIKVNIAC</sequence>
<dbReference type="RefSeq" id="WP_207598868.1">
    <property type="nucleotide sequence ID" value="NZ_JAFNJU010000003.1"/>
</dbReference>
<dbReference type="Proteomes" id="UP000664218">
    <property type="component" value="Unassembled WGS sequence"/>
</dbReference>
<evidence type="ECO:0000313" key="1">
    <source>
        <dbReference type="EMBL" id="MBO1264352.1"/>
    </source>
</evidence>
<dbReference type="InterPro" id="IPR025586">
    <property type="entry name" value="PcfJ"/>
</dbReference>
<keyword evidence="2" id="KW-1185">Reference proteome</keyword>
<dbReference type="EMBL" id="JAFNJU010000003">
    <property type="protein sequence ID" value="MBO1264352.1"/>
    <property type="molecule type" value="Genomic_DNA"/>
</dbReference>
<comment type="caution">
    <text evidence="1">The sequence shown here is derived from an EMBL/GenBank/DDBJ whole genome shotgun (WGS) entry which is preliminary data.</text>
</comment>
<protein>
    <submittedName>
        <fullName evidence="1">PcfJ domain-containing protein</fullName>
    </submittedName>
</protein>
<organism evidence="1 2">
    <name type="scientific">Proteiniclasticum aestuarii</name>
    <dbReference type="NCBI Taxonomy" id="2817862"/>
    <lineage>
        <taxon>Bacteria</taxon>
        <taxon>Bacillati</taxon>
        <taxon>Bacillota</taxon>
        <taxon>Clostridia</taxon>
        <taxon>Eubacteriales</taxon>
        <taxon>Clostridiaceae</taxon>
        <taxon>Proteiniclasticum</taxon>
    </lineage>
</organism>
<gene>
    <name evidence="1" type="ORF">J3A84_04765</name>
</gene>
<name>A0A939HAF0_9CLOT</name>
<dbReference type="AlphaFoldDB" id="A0A939HAF0"/>